<evidence type="ECO:0000256" key="1">
    <source>
        <dbReference type="SAM" id="MobiDB-lite"/>
    </source>
</evidence>
<organism evidence="2 3">
    <name type="scientific">Streptomyces morookaense</name>
    <name type="common">Streptoverticillium morookaense</name>
    <dbReference type="NCBI Taxonomy" id="1970"/>
    <lineage>
        <taxon>Bacteria</taxon>
        <taxon>Bacillati</taxon>
        <taxon>Actinomycetota</taxon>
        <taxon>Actinomycetes</taxon>
        <taxon>Kitasatosporales</taxon>
        <taxon>Streptomycetaceae</taxon>
        <taxon>Streptomyces</taxon>
    </lineage>
</organism>
<evidence type="ECO:0000313" key="3">
    <source>
        <dbReference type="Proteomes" id="UP000587462"/>
    </source>
</evidence>
<evidence type="ECO:0000313" key="2">
    <source>
        <dbReference type="EMBL" id="NVK80893.1"/>
    </source>
</evidence>
<sequence length="197" mass="20046">MEGTNPVNKKLAAALSGGAALVLALTGCSSDNGGNKKLDDWAKNACGGMGPQVKKIQDANTAIGSVAGETEPKKVQQTDSTAFQTNVDAYKSLANAVQSAGAPPVKDGETNQKNAVKALNDLSGAYAGLKKRIDGLDTGDQGKFSEGLKSIADDISKLGNKSNDALKTLLSGDVGKAMAKQPGCQKTSVSPPPATKK</sequence>
<gene>
    <name evidence="2" type="ORF">HG542_25020</name>
</gene>
<comment type="caution">
    <text evidence="2">The sequence shown here is derived from an EMBL/GenBank/DDBJ whole genome shotgun (WGS) entry which is preliminary data.</text>
</comment>
<accession>A0A7Y7B8C0</accession>
<dbReference type="Proteomes" id="UP000587462">
    <property type="component" value="Unassembled WGS sequence"/>
</dbReference>
<feature type="region of interest" description="Disordered" evidence="1">
    <location>
        <begin position="177"/>
        <end position="197"/>
    </location>
</feature>
<protein>
    <submittedName>
        <fullName evidence="2">Small secreted protein</fullName>
    </submittedName>
</protein>
<name>A0A7Y7B8C0_STRMO</name>
<dbReference type="AlphaFoldDB" id="A0A7Y7B8C0"/>
<keyword evidence="3" id="KW-1185">Reference proteome</keyword>
<reference evidence="2 3" key="1">
    <citation type="submission" date="2020-04" db="EMBL/GenBank/DDBJ databases">
        <title>Draft Genome Sequence of Streptomyces morookaense DSM 40503, an 8-azaguanine-producing strain.</title>
        <authorList>
            <person name="Qi J."/>
            <person name="Gao J.-M."/>
        </authorList>
    </citation>
    <scope>NUCLEOTIDE SEQUENCE [LARGE SCALE GENOMIC DNA]</scope>
    <source>
        <strain evidence="2 3">DSM 40503</strain>
    </source>
</reference>
<proteinExistence type="predicted"/>
<dbReference type="EMBL" id="JABBXF010000066">
    <property type="protein sequence ID" value="NVK80893.1"/>
    <property type="molecule type" value="Genomic_DNA"/>
</dbReference>